<name>A0A432WXM5_9GAMM</name>
<evidence type="ECO:0000313" key="3">
    <source>
        <dbReference type="Proteomes" id="UP000286934"/>
    </source>
</evidence>
<dbReference type="Gene3D" id="3.40.50.720">
    <property type="entry name" value="NAD(P)-binding Rossmann-like Domain"/>
    <property type="match status" value="1"/>
</dbReference>
<gene>
    <name evidence="2" type="ORF">CWE13_02510</name>
</gene>
<dbReference type="PANTHER" id="PTHR43781:SF1">
    <property type="entry name" value="SACCHAROPINE DEHYDROGENASE"/>
    <property type="match status" value="1"/>
</dbReference>
<dbReference type="SUPFAM" id="SSF51735">
    <property type="entry name" value="NAD(P)-binding Rossmann-fold domains"/>
    <property type="match status" value="1"/>
</dbReference>
<accession>A0A432WXM5</accession>
<dbReference type="EMBL" id="PIPP01000001">
    <property type="protein sequence ID" value="RUO38534.1"/>
    <property type="molecule type" value="Genomic_DNA"/>
</dbReference>
<reference evidence="3" key="1">
    <citation type="journal article" date="2018" name="Front. Microbiol.">
        <title>Genome-Based Analysis Reveals the Taxonomy and Diversity of the Family Idiomarinaceae.</title>
        <authorList>
            <person name="Liu Y."/>
            <person name="Lai Q."/>
            <person name="Shao Z."/>
        </authorList>
    </citation>
    <scope>NUCLEOTIDE SEQUENCE [LARGE SCALE GENOMIC DNA]</scope>
    <source>
        <strain evidence="3">AIS</strain>
    </source>
</reference>
<sequence length="347" mass="38114">MKYMIYGATGYTGELIAKEASAQGQQPLLAGRNPEKVAAMAKELGLAHKSFALESVSQIAAELADVDLVIHCAGPFELTAEIMMKACIESKTHYLDITGELDIFELAFSFHEQAKAAGVVLCPGVGFDVIPTDCVAAQLKAKMPDATHLQLGFDSRSRMSRGTAKTSARRIGEGGAVRKNGKITNVPLAYKSKKIDFGGGEKLAMTIPWGDVSTAYHSTGIGNIEVFIPASPKLVSRMRKMNWFRWLFRMEFMKNWLMKKIDAQPAGPKDEERAKYYTWVWGEARNAKGDVETMRKQVLNGYTLTAKGAVTMAKHVLTTEHEGGFSTPSKLYGADLVEQFLYTPEAE</sequence>
<comment type="caution">
    <text evidence="2">The sequence shown here is derived from an EMBL/GenBank/DDBJ whole genome shotgun (WGS) entry which is preliminary data.</text>
</comment>
<protein>
    <recommendedName>
        <fullName evidence="1">Saccharopine dehydrogenase NADP binding domain-containing protein</fullName>
    </recommendedName>
</protein>
<dbReference type="InterPro" id="IPR005097">
    <property type="entry name" value="Sacchrp_dh_NADP-bd"/>
</dbReference>
<dbReference type="PANTHER" id="PTHR43781">
    <property type="entry name" value="SACCHAROPINE DEHYDROGENASE"/>
    <property type="match status" value="1"/>
</dbReference>
<dbReference type="AlphaFoldDB" id="A0A432WXM5"/>
<dbReference type="InterPro" id="IPR036291">
    <property type="entry name" value="NAD(P)-bd_dom_sf"/>
</dbReference>
<evidence type="ECO:0000259" key="1">
    <source>
        <dbReference type="Pfam" id="PF03435"/>
    </source>
</evidence>
<proteinExistence type="predicted"/>
<dbReference type="Proteomes" id="UP000286934">
    <property type="component" value="Unassembled WGS sequence"/>
</dbReference>
<organism evidence="2 3">
    <name type="scientific">Aliidiomarina shirensis</name>
    <dbReference type="NCBI Taxonomy" id="1048642"/>
    <lineage>
        <taxon>Bacteria</taxon>
        <taxon>Pseudomonadati</taxon>
        <taxon>Pseudomonadota</taxon>
        <taxon>Gammaproteobacteria</taxon>
        <taxon>Alteromonadales</taxon>
        <taxon>Idiomarinaceae</taxon>
        <taxon>Aliidiomarina</taxon>
    </lineage>
</organism>
<dbReference type="Pfam" id="PF03435">
    <property type="entry name" value="Sacchrp_dh_NADP"/>
    <property type="match status" value="1"/>
</dbReference>
<keyword evidence="3" id="KW-1185">Reference proteome</keyword>
<feature type="domain" description="Saccharopine dehydrogenase NADP binding" evidence="1">
    <location>
        <begin position="4"/>
        <end position="121"/>
    </location>
</feature>
<evidence type="ECO:0000313" key="2">
    <source>
        <dbReference type="EMBL" id="RUO38534.1"/>
    </source>
</evidence>
<dbReference type="RefSeq" id="WP_126805752.1">
    <property type="nucleotide sequence ID" value="NZ_PIPP01000001.1"/>
</dbReference>
<dbReference type="OrthoDB" id="4420885at2"/>